<keyword evidence="3" id="KW-1185">Reference proteome</keyword>
<gene>
    <name evidence="2" type="ORF">B5807_08073</name>
</gene>
<dbReference type="Proteomes" id="UP000193240">
    <property type="component" value="Unassembled WGS sequence"/>
</dbReference>
<proteinExistence type="predicted"/>
<accession>A0A1Y2LQ48</accession>
<sequence length="105" mass="11235">MTRSPVKGVYYVGLERSVRSELELTYATTVELDQRCILPVVGHEGARNRGGDGVRRDVSQAGAQCERLLLASACGQRMRGDRIAGQDDAECCGHGNGKGKGKADV</sequence>
<evidence type="ECO:0000256" key="1">
    <source>
        <dbReference type="SAM" id="MobiDB-lite"/>
    </source>
</evidence>
<dbReference type="InParanoid" id="A0A1Y2LQ48"/>
<dbReference type="EMBL" id="KZ107852">
    <property type="protein sequence ID" value="OSS45935.1"/>
    <property type="molecule type" value="Genomic_DNA"/>
</dbReference>
<dbReference type="AlphaFoldDB" id="A0A1Y2LQ48"/>
<organism evidence="2 3">
    <name type="scientific">Epicoccum nigrum</name>
    <name type="common">Soil fungus</name>
    <name type="synonym">Epicoccum purpurascens</name>
    <dbReference type="NCBI Taxonomy" id="105696"/>
    <lineage>
        <taxon>Eukaryota</taxon>
        <taxon>Fungi</taxon>
        <taxon>Dikarya</taxon>
        <taxon>Ascomycota</taxon>
        <taxon>Pezizomycotina</taxon>
        <taxon>Dothideomycetes</taxon>
        <taxon>Pleosporomycetidae</taxon>
        <taxon>Pleosporales</taxon>
        <taxon>Pleosporineae</taxon>
        <taxon>Didymellaceae</taxon>
        <taxon>Epicoccum</taxon>
    </lineage>
</organism>
<reference evidence="2 3" key="1">
    <citation type="journal article" date="2017" name="Genome Announc.">
        <title>Genome sequence of the saprophytic ascomycete Epicoccum nigrum ICMP 19927 strain isolated from New Zealand.</title>
        <authorList>
            <person name="Fokin M."/>
            <person name="Fleetwood D."/>
            <person name="Weir B.S."/>
            <person name="Villas-Boas S.G."/>
        </authorList>
    </citation>
    <scope>NUCLEOTIDE SEQUENCE [LARGE SCALE GENOMIC DNA]</scope>
    <source>
        <strain evidence="2 3">ICMP 19927</strain>
    </source>
</reference>
<feature type="region of interest" description="Disordered" evidence="1">
    <location>
        <begin position="86"/>
        <end position="105"/>
    </location>
</feature>
<evidence type="ECO:0000313" key="2">
    <source>
        <dbReference type="EMBL" id="OSS45935.1"/>
    </source>
</evidence>
<name>A0A1Y2LQ48_EPING</name>
<protein>
    <submittedName>
        <fullName evidence="2">Uncharacterized protein</fullName>
    </submittedName>
</protein>
<evidence type="ECO:0000313" key="3">
    <source>
        <dbReference type="Proteomes" id="UP000193240"/>
    </source>
</evidence>